<evidence type="ECO:0000259" key="1">
    <source>
        <dbReference type="Pfam" id="PF05099"/>
    </source>
</evidence>
<protein>
    <recommendedName>
        <fullName evidence="1">Co-chaperone DjlA N-terminal domain-containing protein</fullName>
    </recommendedName>
</protein>
<dbReference type="Pfam" id="PF05099">
    <property type="entry name" value="TerB"/>
    <property type="match status" value="1"/>
</dbReference>
<reference evidence="2 3" key="1">
    <citation type="journal article" date="2012" name="Science">
        <title>Ecological populations of bacteria act as socially cohesive units of antibiotic production and resistance.</title>
        <authorList>
            <person name="Cordero O.X."/>
            <person name="Wildschutte H."/>
            <person name="Kirkup B."/>
            <person name="Proehl S."/>
            <person name="Ngo L."/>
            <person name="Hussain F."/>
            <person name="Le Roux F."/>
            <person name="Mincer T."/>
            <person name="Polz M.F."/>
        </authorList>
    </citation>
    <scope>NUCLEOTIDE SEQUENCE [LARGE SCALE GENOMIC DNA]</scope>
    <source>
        <strain evidence="2 3">FF-454</strain>
    </source>
</reference>
<feature type="domain" description="Co-chaperone DjlA N-terminal" evidence="1">
    <location>
        <begin position="29"/>
        <end position="143"/>
    </location>
</feature>
<dbReference type="AlphaFoldDB" id="A0A1E5C9J2"/>
<keyword evidence="3" id="KW-1185">Reference proteome</keyword>
<organism evidence="2 3">
    <name type="scientific">Enterovibrio norvegicus FF-454</name>
    <dbReference type="NCBI Taxonomy" id="1185651"/>
    <lineage>
        <taxon>Bacteria</taxon>
        <taxon>Pseudomonadati</taxon>
        <taxon>Pseudomonadota</taxon>
        <taxon>Gammaproteobacteria</taxon>
        <taxon>Vibrionales</taxon>
        <taxon>Vibrionaceae</taxon>
        <taxon>Enterovibrio</taxon>
    </lineage>
</organism>
<comment type="caution">
    <text evidence="2">The sequence shown here is derived from an EMBL/GenBank/DDBJ whole genome shotgun (WGS) entry which is preliminary data.</text>
</comment>
<dbReference type="RefSeq" id="WP_016962088.1">
    <property type="nucleotide sequence ID" value="NZ_AJWN02000040.1"/>
</dbReference>
<dbReference type="Gene3D" id="1.10.3680.10">
    <property type="entry name" value="TerB-like"/>
    <property type="match status" value="1"/>
</dbReference>
<name>A0A1E5C9J2_9GAMM</name>
<sequence length="152" mass="16983">MFSKLSSILREVFTEEGGSAASNEHRYQRAMAGLLCEVASADNELDPREEAAKTRMLGELLGIEEAASNSLVNEARVDASNSVSLYDYTDKLRQLDQQQRFSLVKAMWEVAYADGKLDPLEESVIRKTSELLYLDHALFIKAKLEAQADAKH</sequence>
<dbReference type="InterPro" id="IPR029024">
    <property type="entry name" value="TerB-like"/>
</dbReference>
<proteinExistence type="predicted"/>
<evidence type="ECO:0000313" key="3">
    <source>
        <dbReference type="Proteomes" id="UP000095039"/>
    </source>
</evidence>
<dbReference type="EMBL" id="AJWN02000040">
    <property type="protein sequence ID" value="OEE62136.1"/>
    <property type="molecule type" value="Genomic_DNA"/>
</dbReference>
<evidence type="ECO:0000313" key="2">
    <source>
        <dbReference type="EMBL" id="OEE62136.1"/>
    </source>
</evidence>
<dbReference type="SUPFAM" id="SSF158682">
    <property type="entry name" value="TerB-like"/>
    <property type="match status" value="1"/>
</dbReference>
<gene>
    <name evidence="2" type="ORF">A1OK_01115</name>
</gene>
<accession>A0A1E5C9J2</accession>
<dbReference type="InterPro" id="IPR007791">
    <property type="entry name" value="DjlA_N"/>
</dbReference>
<dbReference type="CDD" id="cd07313">
    <property type="entry name" value="terB_like_2"/>
    <property type="match status" value="1"/>
</dbReference>
<dbReference type="Proteomes" id="UP000095039">
    <property type="component" value="Unassembled WGS sequence"/>
</dbReference>